<evidence type="ECO:0000313" key="1">
    <source>
        <dbReference type="EMBL" id="CAE8605901.1"/>
    </source>
</evidence>
<protein>
    <submittedName>
        <fullName evidence="1">Uncharacterized protein</fullName>
    </submittedName>
</protein>
<evidence type="ECO:0000313" key="2">
    <source>
        <dbReference type="Proteomes" id="UP000654075"/>
    </source>
</evidence>
<keyword evidence="2" id="KW-1185">Reference proteome</keyword>
<name>A0A813F672_POLGL</name>
<accession>A0A813F672</accession>
<dbReference type="Proteomes" id="UP000654075">
    <property type="component" value="Unassembled WGS sequence"/>
</dbReference>
<comment type="caution">
    <text evidence="1">The sequence shown here is derived from an EMBL/GenBank/DDBJ whole genome shotgun (WGS) entry which is preliminary data.</text>
</comment>
<dbReference type="AlphaFoldDB" id="A0A813F672"/>
<dbReference type="EMBL" id="CAJNNV010018452">
    <property type="protein sequence ID" value="CAE8605901.1"/>
    <property type="molecule type" value="Genomic_DNA"/>
</dbReference>
<organism evidence="1 2">
    <name type="scientific">Polarella glacialis</name>
    <name type="common">Dinoflagellate</name>
    <dbReference type="NCBI Taxonomy" id="89957"/>
    <lineage>
        <taxon>Eukaryota</taxon>
        <taxon>Sar</taxon>
        <taxon>Alveolata</taxon>
        <taxon>Dinophyceae</taxon>
        <taxon>Suessiales</taxon>
        <taxon>Suessiaceae</taxon>
        <taxon>Polarella</taxon>
    </lineage>
</organism>
<reference evidence="1" key="1">
    <citation type="submission" date="2021-02" db="EMBL/GenBank/DDBJ databases">
        <authorList>
            <person name="Dougan E. K."/>
            <person name="Rhodes N."/>
            <person name="Thang M."/>
            <person name="Chan C."/>
        </authorList>
    </citation>
    <scope>NUCLEOTIDE SEQUENCE</scope>
</reference>
<sequence length="256" mass="28071">LLAGDGDVLRNILEVADDLLVMRLALTGRAIHACVAAICGAFGNSPLPVSAAAHFGGLWRHLKLAELFILASTLRRMTMISDYSLVNSFMTRSLMDAWVDAFAWTREDGREKARLFFHVFSMNKERREEVFLHDNEPRAHVMKWTSSALLPGMHGARIAFVLHRVGGSTDLVLTGFRTKRVYAAPLHLPGAAIDTGDGGRLNIPVDCILRKLLLSGHGLPVILAVVNGGKAERTAEPPSEDYILRLATAQDMEHAL</sequence>
<gene>
    <name evidence="1" type="ORF">PGLA1383_LOCUS23958</name>
</gene>
<proteinExistence type="predicted"/>
<feature type="non-terminal residue" evidence="1">
    <location>
        <position position="1"/>
    </location>
</feature>